<dbReference type="KEGG" id="dvi:26530946"/>
<dbReference type="Pfam" id="PF13923">
    <property type="entry name" value="zf-C3HC4_2"/>
    <property type="match status" value="1"/>
</dbReference>
<proteinExistence type="predicted"/>
<name>A0A0Q9WBN6_DROVI</name>
<keyword evidence="3" id="KW-0862">Zinc</keyword>
<keyword evidence="2 4" id="KW-0863">Zinc-finger</keyword>
<sequence length="290" mass="32090">MSGVWNISLSESVPSPTTANDSIVSSHSPIYGQMENSSSDNISEPNVTTDISPSSFNADRPPFRDSSPPTLDLTDDGWQLALEESLRNELIEAEIASIRLFCEDVENNLAEAGLGPEGNNSVQRNIIGRRNSIPETSNQPVDLIDLSNIEFNPIPRSARSLAPDAIIDLCSPEPRRQLPTYINLADSNEPQSCVSRRRLLNTSSDQPVVVEDVRVGVSPPKQRHVEKTEPCDESYKCPVCLDSVRKREPSSTRCGHIFCKNCILTAVQSTHKCPLCNKKVTQRSIFRIYL</sequence>
<feature type="domain" description="RING-type" evidence="6">
    <location>
        <begin position="237"/>
        <end position="277"/>
    </location>
</feature>
<accession>A0A0Q9WBN6</accession>
<dbReference type="OrthoDB" id="6105938at2759"/>
<dbReference type="SMR" id="A0A0Q9WBN6"/>
<dbReference type="SUPFAM" id="SSF57850">
    <property type="entry name" value="RING/U-box"/>
    <property type="match status" value="1"/>
</dbReference>
<evidence type="ECO:0000256" key="1">
    <source>
        <dbReference type="ARBA" id="ARBA00022723"/>
    </source>
</evidence>
<dbReference type="InterPro" id="IPR017907">
    <property type="entry name" value="Znf_RING_CS"/>
</dbReference>
<evidence type="ECO:0000256" key="5">
    <source>
        <dbReference type="SAM" id="MobiDB-lite"/>
    </source>
</evidence>
<evidence type="ECO:0000256" key="4">
    <source>
        <dbReference type="PROSITE-ProRule" id="PRU00175"/>
    </source>
</evidence>
<dbReference type="PANTHER" id="PTHR23041">
    <property type="entry name" value="RING FINGER DOMAIN-CONTAINING"/>
    <property type="match status" value="1"/>
</dbReference>
<dbReference type="GO" id="GO:0008270">
    <property type="term" value="F:zinc ion binding"/>
    <property type="evidence" value="ECO:0007669"/>
    <property type="project" value="UniProtKB-KW"/>
</dbReference>
<protein>
    <recommendedName>
        <fullName evidence="6">RING-type domain-containing protein</fullName>
    </recommendedName>
</protein>
<reference evidence="7 8" key="1">
    <citation type="journal article" date="2007" name="Nature">
        <title>Evolution of genes and genomes on the Drosophila phylogeny.</title>
        <authorList>
            <consortium name="Drosophila 12 Genomes Consortium"/>
            <person name="Clark A.G."/>
            <person name="Eisen M.B."/>
            <person name="Smith D.R."/>
            <person name="Bergman C.M."/>
            <person name="Oliver B."/>
            <person name="Markow T.A."/>
            <person name="Kaufman T.C."/>
            <person name="Kellis M."/>
            <person name="Gelbart W."/>
            <person name="Iyer V.N."/>
            <person name="Pollard D.A."/>
            <person name="Sackton T.B."/>
            <person name="Larracuente A.M."/>
            <person name="Singh N.D."/>
            <person name="Abad J.P."/>
            <person name="Abt D.N."/>
            <person name="Adryan B."/>
            <person name="Aguade M."/>
            <person name="Akashi H."/>
            <person name="Anderson W.W."/>
            <person name="Aquadro C.F."/>
            <person name="Ardell D.H."/>
            <person name="Arguello R."/>
            <person name="Artieri C.G."/>
            <person name="Barbash D.A."/>
            <person name="Barker D."/>
            <person name="Barsanti P."/>
            <person name="Batterham P."/>
            <person name="Batzoglou S."/>
            <person name="Begun D."/>
            <person name="Bhutkar A."/>
            <person name="Blanco E."/>
            <person name="Bosak S.A."/>
            <person name="Bradley R.K."/>
            <person name="Brand A.D."/>
            <person name="Brent M.R."/>
            <person name="Brooks A.N."/>
            <person name="Brown R.H."/>
            <person name="Butlin R.K."/>
            <person name="Caggese C."/>
            <person name="Calvi B.R."/>
            <person name="Bernardo de Carvalho A."/>
            <person name="Caspi A."/>
            <person name="Castrezana S."/>
            <person name="Celniker S.E."/>
            <person name="Chang J.L."/>
            <person name="Chapple C."/>
            <person name="Chatterji S."/>
            <person name="Chinwalla A."/>
            <person name="Civetta A."/>
            <person name="Clifton S.W."/>
            <person name="Comeron J.M."/>
            <person name="Costello J.C."/>
            <person name="Coyne J.A."/>
            <person name="Daub J."/>
            <person name="David R.G."/>
            <person name="Delcher A.L."/>
            <person name="Delehaunty K."/>
            <person name="Do C.B."/>
            <person name="Ebling H."/>
            <person name="Edwards K."/>
            <person name="Eickbush T."/>
            <person name="Evans J.D."/>
            <person name="Filipski A."/>
            <person name="Findeiss S."/>
            <person name="Freyhult E."/>
            <person name="Fulton L."/>
            <person name="Fulton R."/>
            <person name="Garcia A.C."/>
            <person name="Gardiner A."/>
            <person name="Garfield D.A."/>
            <person name="Garvin B.E."/>
            <person name="Gibson G."/>
            <person name="Gilbert D."/>
            <person name="Gnerre S."/>
            <person name="Godfrey J."/>
            <person name="Good R."/>
            <person name="Gotea V."/>
            <person name="Gravely B."/>
            <person name="Greenberg A.J."/>
            <person name="Griffiths-Jones S."/>
            <person name="Gross S."/>
            <person name="Guigo R."/>
            <person name="Gustafson E.A."/>
            <person name="Haerty W."/>
            <person name="Hahn M.W."/>
            <person name="Halligan D.L."/>
            <person name="Halpern A.L."/>
            <person name="Halter G.M."/>
            <person name="Han M.V."/>
            <person name="Heger A."/>
            <person name="Hillier L."/>
            <person name="Hinrichs A.S."/>
            <person name="Holmes I."/>
            <person name="Hoskins R.A."/>
            <person name="Hubisz M.J."/>
            <person name="Hultmark D."/>
            <person name="Huntley M.A."/>
            <person name="Jaffe D.B."/>
            <person name="Jagadeeshan S."/>
            <person name="Jeck W.R."/>
            <person name="Johnson J."/>
            <person name="Jones C.D."/>
            <person name="Jordan W.C."/>
            <person name="Karpen G.H."/>
            <person name="Kataoka E."/>
            <person name="Keightley P.D."/>
            <person name="Kheradpour P."/>
            <person name="Kirkness E.F."/>
            <person name="Koerich L.B."/>
            <person name="Kristiansen K."/>
            <person name="Kudrna D."/>
            <person name="Kulathinal R.J."/>
            <person name="Kumar S."/>
            <person name="Kwok R."/>
            <person name="Lander E."/>
            <person name="Langley C.H."/>
            <person name="Lapoint R."/>
            <person name="Lazzaro B.P."/>
            <person name="Lee S.J."/>
            <person name="Levesque L."/>
            <person name="Li R."/>
            <person name="Lin C.F."/>
            <person name="Lin M.F."/>
            <person name="Lindblad-Toh K."/>
            <person name="Llopart A."/>
            <person name="Long M."/>
            <person name="Low L."/>
            <person name="Lozovsky E."/>
            <person name="Lu J."/>
            <person name="Luo M."/>
            <person name="Machado C.A."/>
            <person name="Makalowski W."/>
            <person name="Marzo M."/>
            <person name="Matsuda M."/>
            <person name="Matzkin L."/>
            <person name="McAllister B."/>
            <person name="McBride C.S."/>
            <person name="McKernan B."/>
            <person name="McKernan K."/>
            <person name="Mendez-Lago M."/>
            <person name="Minx P."/>
            <person name="Mollenhauer M.U."/>
            <person name="Montooth K."/>
            <person name="Mount S.M."/>
            <person name="Mu X."/>
            <person name="Myers E."/>
            <person name="Negre B."/>
            <person name="Newfeld S."/>
            <person name="Nielsen R."/>
            <person name="Noor M.A."/>
            <person name="O'Grady P."/>
            <person name="Pachter L."/>
            <person name="Papaceit M."/>
            <person name="Parisi M.J."/>
            <person name="Parisi M."/>
            <person name="Parts L."/>
            <person name="Pedersen J.S."/>
            <person name="Pesole G."/>
            <person name="Phillippy A.M."/>
            <person name="Ponting C.P."/>
            <person name="Pop M."/>
            <person name="Porcelli D."/>
            <person name="Powell J.R."/>
            <person name="Prohaska S."/>
            <person name="Pruitt K."/>
            <person name="Puig M."/>
            <person name="Quesneville H."/>
            <person name="Ram K.R."/>
            <person name="Rand D."/>
            <person name="Rasmussen M.D."/>
            <person name="Reed L.K."/>
            <person name="Reenan R."/>
            <person name="Reily A."/>
            <person name="Remington K.A."/>
            <person name="Rieger T.T."/>
            <person name="Ritchie M.G."/>
            <person name="Robin C."/>
            <person name="Rogers Y.H."/>
            <person name="Rohde C."/>
            <person name="Rozas J."/>
            <person name="Rubenfield M.J."/>
            <person name="Ruiz A."/>
            <person name="Russo S."/>
            <person name="Salzberg S.L."/>
            <person name="Sanchez-Gracia A."/>
            <person name="Saranga D.J."/>
            <person name="Sato H."/>
            <person name="Schaeffer S.W."/>
            <person name="Schatz M.C."/>
            <person name="Schlenke T."/>
            <person name="Schwartz R."/>
            <person name="Segarra C."/>
            <person name="Singh R.S."/>
            <person name="Sirot L."/>
            <person name="Sirota M."/>
            <person name="Sisneros N.B."/>
            <person name="Smith C.D."/>
            <person name="Smith T.F."/>
            <person name="Spieth J."/>
            <person name="Stage D.E."/>
            <person name="Stark A."/>
            <person name="Stephan W."/>
            <person name="Strausberg R.L."/>
            <person name="Strempel S."/>
            <person name="Sturgill D."/>
            <person name="Sutton G."/>
            <person name="Sutton G.G."/>
            <person name="Tao W."/>
            <person name="Teichmann S."/>
            <person name="Tobari Y.N."/>
            <person name="Tomimura Y."/>
            <person name="Tsolas J.M."/>
            <person name="Valente V.L."/>
            <person name="Venter E."/>
            <person name="Venter J.C."/>
            <person name="Vicario S."/>
            <person name="Vieira F.G."/>
            <person name="Vilella A.J."/>
            <person name="Villasante A."/>
            <person name="Walenz B."/>
            <person name="Wang J."/>
            <person name="Wasserman M."/>
            <person name="Watts T."/>
            <person name="Wilson D."/>
            <person name="Wilson R.K."/>
            <person name="Wing R.A."/>
            <person name="Wolfner M.F."/>
            <person name="Wong A."/>
            <person name="Wong G.K."/>
            <person name="Wu C.I."/>
            <person name="Wu G."/>
            <person name="Yamamoto D."/>
            <person name="Yang H.P."/>
            <person name="Yang S.P."/>
            <person name="Yorke J.A."/>
            <person name="Yoshida K."/>
            <person name="Zdobnov E."/>
            <person name="Zhang P."/>
            <person name="Zhang Y."/>
            <person name="Zimin A.V."/>
            <person name="Baldwin J."/>
            <person name="Abdouelleil A."/>
            <person name="Abdulkadir J."/>
            <person name="Abebe A."/>
            <person name="Abera B."/>
            <person name="Abreu J."/>
            <person name="Acer S.C."/>
            <person name="Aftuck L."/>
            <person name="Alexander A."/>
            <person name="An P."/>
            <person name="Anderson E."/>
            <person name="Anderson S."/>
            <person name="Arachi H."/>
            <person name="Azer M."/>
            <person name="Bachantsang P."/>
            <person name="Barry A."/>
            <person name="Bayul T."/>
            <person name="Berlin A."/>
            <person name="Bessette D."/>
            <person name="Bloom T."/>
            <person name="Blye J."/>
            <person name="Boguslavskiy L."/>
            <person name="Bonnet C."/>
            <person name="Boukhgalter B."/>
            <person name="Bourzgui I."/>
            <person name="Brown A."/>
            <person name="Cahill P."/>
            <person name="Channer S."/>
            <person name="Cheshatsang Y."/>
            <person name="Chuda L."/>
            <person name="Citroen M."/>
            <person name="Collymore A."/>
            <person name="Cooke P."/>
            <person name="Costello M."/>
            <person name="D'Aco K."/>
            <person name="Daza R."/>
            <person name="De Haan G."/>
            <person name="DeGray S."/>
            <person name="DeMaso C."/>
            <person name="Dhargay N."/>
            <person name="Dooley K."/>
            <person name="Dooley E."/>
            <person name="Doricent M."/>
            <person name="Dorje P."/>
            <person name="Dorjee K."/>
            <person name="Dupes A."/>
            <person name="Elong R."/>
            <person name="Falk J."/>
            <person name="Farina A."/>
            <person name="Faro S."/>
            <person name="Ferguson D."/>
            <person name="Fisher S."/>
            <person name="Foley C.D."/>
            <person name="Franke A."/>
            <person name="Friedrich D."/>
            <person name="Gadbois L."/>
            <person name="Gearin G."/>
            <person name="Gearin C.R."/>
            <person name="Giannoukos G."/>
            <person name="Goode T."/>
            <person name="Graham J."/>
            <person name="Grandbois E."/>
            <person name="Grewal S."/>
            <person name="Gyaltsen K."/>
            <person name="Hafez N."/>
            <person name="Hagos B."/>
            <person name="Hall J."/>
            <person name="Henson C."/>
            <person name="Hollinger A."/>
            <person name="Honan T."/>
            <person name="Huard M.D."/>
            <person name="Hughes L."/>
            <person name="Hurhula B."/>
            <person name="Husby M.E."/>
            <person name="Kamat A."/>
            <person name="Kanga B."/>
            <person name="Kashin S."/>
            <person name="Khazanovich D."/>
            <person name="Kisner P."/>
            <person name="Lance K."/>
            <person name="Lara M."/>
            <person name="Lee W."/>
            <person name="Lennon N."/>
            <person name="Letendre F."/>
            <person name="LeVine R."/>
            <person name="Lipovsky A."/>
            <person name="Liu X."/>
            <person name="Liu J."/>
            <person name="Liu S."/>
            <person name="Lokyitsang T."/>
            <person name="Lokyitsang Y."/>
            <person name="Lubonja R."/>
            <person name="Lui A."/>
            <person name="MacDonald P."/>
            <person name="Magnisalis V."/>
            <person name="Maru K."/>
            <person name="Matthews C."/>
            <person name="McCusker W."/>
            <person name="McDonough S."/>
            <person name="Mehta T."/>
            <person name="Meldrim J."/>
            <person name="Meneus L."/>
            <person name="Mihai O."/>
            <person name="Mihalev A."/>
            <person name="Mihova T."/>
            <person name="Mittelman R."/>
            <person name="Mlenga V."/>
            <person name="Montmayeur A."/>
            <person name="Mulrain L."/>
            <person name="Navidi A."/>
            <person name="Naylor J."/>
            <person name="Negash T."/>
            <person name="Nguyen T."/>
            <person name="Nguyen N."/>
            <person name="Nicol R."/>
            <person name="Norbu C."/>
            <person name="Norbu N."/>
            <person name="Novod N."/>
            <person name="O'Neill B."/>
            <person name="Osman S."/>
            <person name="Markiewicz E."/>
            <person name="Oyono O.L."/>
            <person name="Patti C."/>
            <person name="Phunkhang P."/>
            <person name="Pierre F."/>
            <person name="Priest M."/>
            <person name="Raghuraman S."/>
            <person name="Rege F."/>
            <person name="Reyes R."/>
            <person name="Rise C."/>
            <person name="Rogov P."/>
            <person name="Ross K."/>
            <person name="Ryan E."/>
            <person name="Settipalli S."/>
            <person name="Shea T."/>
            <person name="Sherpa N."/>
            <person name="Shi L."/>
            <person name="Shih D."/>
            <person name="Sparrow T."/>
            <person name="Spaulding J."/>
            <person name="Stalker J."/>
            <person name="Stange-Thomann N."/>
            <person name="Stavropoulos S."/>
            <person name="Stone C."/>
            <person name="Strader C."/>
            <person name="Tesfaye S."/>
            <person name="Thomson T."/>
            <person name="Thoulutsang Y."/>
            <person name="Thoulutsang D."/>
            <person name="Topham K."/>
            <person name="Topping I."/>
            <person name="Tsamla T."/>
            <person name="Vassiliev H."/>
            <person name="Vo A."/>
            <person name="Wangchuk T."/>
            <person name="Wangdi T."/>
            <person name="Weiand M."/>
            <person name="Wilkinson J."/>
            <person name="Wilson A."/>
            <person name="Yadav S."/>
            <person name="Young G."/>
            <person name="Yu Q."/>
            <person name="Zembek L."/>
            <person name="Zhong D."/>
            <person name="Zimmer A."/>
            <person name="Zwirko Z."/>
            <person name="Jaffe D.B."/>
            <person name="Alvarez P."/>
            <person name="Brockman W."/>
            <person name="Butler J."/>
            <person name="Chin C."/>
            <person name="Gnerre S."/>
            <person name="Grabherr M."/>
            <person name="Kleber M."/>
            <person name="Mauceli E."/>
            <person name="MacCallum I."/>
        </authorList>
    </citation>
    <scope>NUCLEOTIDE SEQUENCE [LARGE SCALE GENOMIC DNA]</scope>
    <source>
        <strain evidence="8">Tucson 15010-1051.87</strain>
    </source>
</reference>
<dbReference type="InterPro" id="IPR013083">
    <property type="entry name" value="Znf_RING/FYVE/PHD"/>
</dbReference>
<feature type="compositionally biased region" description="Polar residues" evidence="5">
    <location>
        <begin position="9"/>
        <end position="57"/>
    </location>
</feature>
<keyword evidence="1" id="KW-0479">Metal-binding</keyword>
<dbReference type="PANTHER" id="PTHR23041:SF78">
    <property type="entry name" value="E3 UBIQUITIN-PROTEIN LIGASE RNF4"/>
    <property type="match status" value="1"/>
</dbReference>
<gene>
    <name evidence="7" type="primary">Dvir\GJ26176</name>
    <name evidence="7" type="ORF">Dvir_GJ26176</name>
</gene>
<dbReference type="SMART" id="SM00184">
    <property type="entry name" value="RING"/>
    <property type="match status" value="1"/>
</dbReference>
<dbReference type="AlphaFoldDB" id="A0A0Q9WBN6"/>
<dbReference type="STRING" id="7244.A0A0Q9WBN6"/>
<dbReference type="Proteomes" id="UP000008792">
    <property type="component" value="Unassembled WGS sequence"/>
</dbReference>
<dbReference type="PROSITE" id="PS50089">
    <property type="entry name" value="ZF_RING_2"/>
    <property type="match status" value="1"/>
</dbReference>
<evidence type="ECO:0000313" key="7">
    <source>
        <dbReference type="EMBL" id="KRF78235.1"/>
    </source>
</evidence>
<dbReference type="InParanoid" id="A0A0Q9WBN6"/>
<evidence type="ECO:0000256" key="2">
    <source>
        <dbReference type="ARBA" id="ARBA00022771"/>
    </source>
</evidence>
<evidence type="ECO:0000256" key="3">
    <source>
        <dbReference type="ARBA" id="ARBA00022833"/>
    </source>
</evidence>
<dbReference type="EMBL" id="CH940656">
    <property type="protein sequence ID" value="KRF78235.1"/>
    <property type="molecule type" value="Genomic_DNA"/>
</dbReference>
<organism evidence="7 8">
    <name type="scientific">Drosophila virilis</name>
    <name type="common">Fruit fly</name>
    <dbReference type="NCBI Taxonomy" id="7244"/>
    <lineage>
        <taxon>Eukaryota</taxon>
        <taxon>Metazoa</taxon>
        <taxon>Ecdysozoa</taxon>
        <taxon>Arthropoda</taxon>
        <taxon>Hexapoda</taxon>
        <taxon>Insecta</taxon>
        <taxon>Pterygota</taxon>
        <taxon>Neoptera</taxon>
        <taxon>Endopterygota</taxon>
        <taxon>Diptera</taxon>
        <taxon>Brachycera</taxon>
        <taxon>Muscomorpha</taxon>
        <taxon>Ephydroidea</taxon>
        <taxon>Drosophilidae</taxon>
        <taxon>Drosophila</taxon>
    </lineage>
</organism>
<keyword evidence="8" id="KW-1185">Reference proteome</keyword>
<feature type="region of interest" description="Disordered" evidence="5">
    <location>
        <begin position="9"/>
        <end position="72"/>
    </location>
</feature>
<dbReference type="InterPro" id="IPR001841">
    <property type="entry name" value="Znf_RING"/>
</dbReference>
<dbReference type="PROSITE" id="PS00518">
    <property type="entry name" value="ZF_RING_1"/>
    <property type="match status" value="1"/>
</dbReference>
<dbReference type="FunCoup" id="A0A0Q9WBN6">
    <property type="interactions" value="141"/>
</dbReference>
<dbReference type="InterPro" id="IPR047134">
    <property type="entry name" value="RNF4"/>
</dbReference>
<evidence type="ECO:0000313" key="8">
    <source>
        <dbReference type="Proteomes" id="UP000008792"/>
    </source>
</evidence>
<dbReference type="GO" id="GO:0045944">
    <property type="term" value="P:positive regulation of transcription by RNA polymerase II"/>
    <property type="evidence" value="ECO:0007669"/>
    <property type="project" value="TreeGrafter"/>
</dbReference>
<evidence type="ECO:0000259" key="6">
    <source>
        <dbReference type="PROSITE" id="PS50089"/>
    </source>
</evidence>
<dbReference type="Gene3D" id="3.30.40.10">
    <property type="entry name" value="Zinc/RING finger domain, C3HC4 (zinc finger)"/>
    <property type="match status" value="1"/>
</dbReference>